<evidence type="ECO:0000256" key="1">
    <source>
        <dbReference type="SAM" id="SignalP"/>
    </source>
</evidence>
<dbReference type="PANTHER" id="PTHR47791">
    <property type="entry name" value="MEIOTICALLY UP-REGULATED GENE 191 PROTEIN"/>
    <property type="match status" value="1"/>
</dbReference>
<proteinExistence type="predicted"/>
<protein>
    <recommendedName>
        <fullName evidence="4">Glycoside hydrolase family 76 protein</fullName>
    </recommendedName>
</protein>
<accession>A0A0W0G1L0</accession>
<dbReference type="Pfam" id="PF03663">
    <property type="entry name" value="Glyco_hydro_76"/>
    <property type="match status" value="1"/>
</dbReference>
<dbReference type="Proteomes" id="UP000054988">
    <property type="component" value="Unassembled WGS sequence"/>
</dbReference>
<sequence length="409" mass="44723">MMMLQVYAVFAFISIAYSQDLGVPLSWRKFSNDRPLEERISIAQNGINEILPQLDSSTAEFNGIGYWQSGNVFSAMANLDHITGTNTNQARVVNNLNTAFNLHANYDKFEVSHTDGPSTMMRCMWSGIIEIALITWYHDADRRWWATSAVYAHRAYGDNNLLAHAIATWNHVSQYVVTAAQASSGSTPVKNFGLAGTCDGVTMAGGVFWMINPSIRLYLTLSAYLAEITGDKKYQDAAILSANWIKNHNINSDNIVLDTVNGHDCSRSPADWLFTYNSGKYVEGLSVLASITGDAQWTSLYTNIANSAMKTNHWAGSNGIITEGASPSQNNDGVGFKAIFIRGLHEAFARSSNNDLKILIHSYIDYNALLDLAANGNSYSSAWAGPPQGFTTWGQLAALDVLVSAVDAN</sequence>
<dbReference type="InterPro" id="IPR053169">
    <property type="entry name" value="MUG_Protein"/>
</dbReference>
<feature type="signal peptide" evidence="1">
    <location>
        <begin position="1"/>
        <end position="18"/>
    </location>
</feature>
<reference evidence="2 3" key="1">
    <citation type="submission" date="2015-12" db="EMBL/GenBank/DDBJ databases">
        <title>Draft genome sequence of Moniliophthora roreri, the causal agent of frosty pod rot of cacao.</title>
        <authorList>
            <person name="Aime M.C."/>
            <person name="Diaz-Valderrama J.R."/>
            <person name="Kijpornyongpan T."/>
            <person name="Phillips-Mora W."/>
        </authorList>
    </citation>
    <scope>NUCLEOTIDE SEQUENCE [LARGE SCALE GENOMIC DNA]</scope>
    <source>
        <strain evidence="2 3">MCA 2952</strain>
    </source>
</reference>
<dbReference type="SUPFAM" id="SSF48208">
    <property type="entry name" value="Six-hairpin glycosidases"/>
    <property type="match status" value="1"/>
</dbReference>
<evidence type="ECO:0008006" key="4">
    <source>
        <dbReference type="Google" id="ProtNLM"/>
    </source>
</evidence>
<evidence type="ECO:0000313" key="2">
    <source>
        <dbReference type="EMBL" id="KTB42436.1"/>
    </source>
</evidence>
<organism evidence="2 3">
    <name type="scientific">Moniliophthora roreri</name>
    <name type="common">Frosty pod rot fungus</name>
    <name type="synonym">Monilia roreri</name>
    <dbReference type="NCBI Taxonomy" id="221103"/>
    <lineage>
        <taxon>Eukaryota</taxon>
        <taxon>Fungi</taxon>
        <taxon>Dikarya</taxon>
        <taxon>Basidiomycota</taxon>
        <taxon>Agaricomycotina</taxon>
        <taxon>Agaricomycetes</taxon>
        <taxon>Agaricomycetidae</taxon>
        <taxon>Agaricales</taxon>
        <taxon>Marasmiineae</taxon>
        <taxon>Marasmiaceae</taxon>
        <taxon>Moniliophthora</taxon>
    </lineage>
</organism>
<dbReference type="EMBL" id="LATX01001335">
    <property type="protein sequence ID" value="KTB42436.1"/>
    <property type="molecule type" value="Genomic_DNA"/>
</dbReference>
<dbReference type="GO" id="GO:0005975">
    <property type="term" value="P:carbohydrate metabolic process"/>
    <property type="evidence" value="ECO:0007669"/>
    <property type="project" value="InterPro"/>
</dbReference>
<name>A0A0W0G1L0_MONRR</name>
<dbReference type="InterPro" id="IPR005198">
    <property type="entry name" value="Glyco_hydro_76"/>
</dbReference>
<dbReference type="Gene3D" id="1.50.10.20">
    <property type="match status" value="1"/>
</dbReference>
<dbReference type="AlphaFoldDB" id="A0A0W0G1L0"/>
<feature type="chain" id="PRO_5006902296" description="Glycoside hydrolase family 76 protein" evidence="1">
    <location>
        <begin position="19"/>
        <end position="409"/>
    </location>
</feature>
<gene>
    <name evidence="2" type="ORF">WG66_5011</name>
</gene>
<evidence type="ECO:0000313" key="3">
    <source>
        <dbReference type="Proteomes" id="UP000054988"/>
    </source>
</evidence>
<comment type="caution">
    <text evidence="2">The sequence shown here is derived from an EMBL/GenBank/DDBJ whole genome shotgun (WGS) entry which is preliminary data.</text>
</comment>
<keyword evidence="1" id="KW-0732">Signal</keyword>
<dbReference type="InterPro" id="IPR008928">
    <property type="entry name" value="6-hairpin_glycosidase_sf"/>
</dbReference>
<dbReference type="PANTHER" id="PTHR47791:SF3">
    <property type="entry name" value="MEIOTICALLY UP-REGULATED GENE 191 PROTEIN"/>
    <property type="match status" value="1"/>
</dbReference>